<gene>
    <name evidence="2" type="ORF">KHLLAP_LOCUS1883</name>
</gene>
<sequence length="267" mass="30047">MSNQQGITRDGKVYSTVDNNSGNNNTRDAEVADTTVHKHQAPTVKHQTVKPEEHEEVKTKVDKDIHEDHYKHKVQPIYKKKEFGEQHEQRTDAVEEKNFDERDDRKTKNVQARQAGKFKDEREVKATKKTKSHGPVEENERVHQHIHETVQPVIHEEVVKPKVVHTTKPVHETHHKAAKYHDTETLPAVTAEEFEAAKGASKKDVDGSAIGEKYARKDSGVATEAGDSANAKYARKDAGKAKDDTQEEVHFPSLLDKLPAVLKPSSA</sequence>
<feature type="region of interest" description="Disordered" evidence="1">
    <location>
        <begin position="1"/>
        <end position="143"/>
    </location>
</feature>
<comment type="caution">
    <text evidence="2">The sequence shown here is derived from an EMBL/GenBank/DDBJ whole genome shotgun (WGS) entry which is preliminary data.</text>
</comment>
<feature type="compositionally biased region" description="Basic and acidic residues" evidence="1">
    <location>
        <begin position="79"/>
        <end position="107"/>
    </location>
</feature>
<dbReference type="PANTHER" id="PTHR38703:SF1">
    <property type="entry name" value="ALLERGEN"/>
    <property type="match status" value="1"/>
</dbReference>
<accession>A0AAI8VBK3</accession>
<feature type="region of interest" description="Disordered" evidence="1">
    <location>
        <begin position="197"/>
        <end position="267"/>
    </location>
</feature>
<evidence type="ECO:0000256" key="1">
    <source>
        <dbReference type="SAM" id="MobiDB-lite"/>
    </source>
</evidence>
<dbReference type="EMBL" id="CAUWAG010000003">
    <property type="protein sequence ID" value="CAJ2501415.1"/>
    <property type="molecule type" value="Genomic_DNA"/>
</dbReference>
<feature type="compositionally biased region" description="Basic and acidic residues" evidence="1">
    <location>
        <begin position="234"/>
        <end position="250"/>
    </location>
</feature>
<dbReference type="AlphaFoldDB" id="A0AAI8VBK3"/>
<keyword evidence="3" id="KW-1185">Reference proteome</keyword>
<name>A0AAI8VBK3_9PEZI</name>
<protein>
    <submittedName>
        <fullName evidence="2">Uu.00g042680.m01.CDS01</fullName>
    </submittedName>
</protein>
<feature type="compositionally biased region" description="Polar residues" evidence="1">
    <location>
        <begin position="16"/>
        <end position="26"/>
    </location>
</feature>
<feature type="compositionally biased region" description="Basic and acidic residues" evidence="1">
    <location>
        <begin position="117"/>
        <end position="126"/>
    </location>
</feature>
<dbReference type="Proteomes" id="UP001295740">
    <property type="component" value="Unassembled WGS sequence"/>
</dbReference>
<feature type="compositionally biased region" description="Basic and acidic residues" evidence="1">
    <location>
        <begin position="49"/>
        <end position="70"/>
    </location>
</feature>
<dbReference type="PANTHER" id="PTHR38703">
    <property type="entry name" value="CHROMOSOME 8, WHOLE GENOME SHOTGUN SEQUENCE"/>
    <property type="match status" value="1"/>
</dbReference>
<evidence type="ECO:0000313" key="3">
    <source>
        <dbReference type="Proteomes" id="UP001295740"/>
    </source>
</evidence>
<evidence type="ECO:0000313" key="2">
    <source>
        <dbReference type="EMBL" id="CAJ2501415.1"/>
    </source>
</evidence>
<feature type="compositionally biased region" description="Basic and acidic residues" evidence="1">
    <location>
        <begin position="134"/>
        <end position="143"/>
    </location>
</feature>
<organism evidence="2 3">
    <name type="scientific">Anthostomella pinea</name>
    <dbReference type="NCBI Taxonomy" id="933095"/>
    <lineage>
        <taxon>Eukaryota</taxon>
        <taxon>Fungi</taxon>
        <taxon>Dikarya</taxon>
        <taxon>Ascomycota</taxon>
        <taxon>Pezizomycotina</taxon>
        <taxon>Sordariomycetes</taxon>
        <taxon>Xylariomycetidae</taxon>
        <taxon>Xylariales</taxon>
        <taxon>Xylariaceae</taxon>
        <taxon>Anthostomella</taxon>
    </lineage>
</organism>
<proteinExistence type="predicted"/>
<reference evidence="2" key="1">
    <citation type="submission" date="2023-10" db="EMBL/GenBank/DDBJ databases">
        <authorList>
            <person name="Hackl T."/>
        </authorList>
    </citation>
    <scope>NUCLEOTIDE SEQUENCE</scope>
</reference>